<sequence length="42" mass="4909">MKENKILEEFIGRLSINLVCLFNTKSIEKFIRGCDIVESDDF</sequence>
<protein>
    <submittedName>
        <fullName evidence="1">Uncharacterized protein</fullName>
    </submittedName>
</protein>
<accession>A0A512TJ94</accession>
<gene>
    <name evidence="1" type="ORF">CBU02nite_08330</name>
</gene>
<dbReference type="AlphaFoldDB" id="A0A512TJ94"/>
<reference evidence="1 2" key="1">
    <citation type="submission" date="2019-07" db="EMBL/GenBank/DDBJ databases">
        <title>Whole genome shotgun sequence of Clostridium butyricum NBRC 3858.</title>
        <authorList>
            <person name="Hosoyama A."/>
            <person name="Uohara A."/>
            <person name="Ohji S."/>
            <person name="Ichikawa N."/>
        </authorList>
    </citation>
    <scope>NUCLEOTIDE SEQUENCE [LARGE SCALE GENOMIC DNA]</scope>
    <source>
        <strain evidence="1 2">NBRC 3858</strain>
    </source>
</reference>
<name>A0A512TJ94_CLOBU</name>
<proteinExistence type="predicted"/>
<dbReference type="EMBL" id="BKBC01000007">
    <property type="protein sequence ID" value="GEQ20327.1"/>
    <property type="molecule type" value="Genomic_DNA"/>
</dbReference>
<dbReference type="Proteomes" id="UP000321089">
    <property type="component" value="Unassembled WGS sequence"/>
</dbReference>
<evidence type="ECO:0000313" key="1">
    <source>
        <dbReference type="EMBL" id="GEQ20327.1"/>
    </source>
</evidence>
<dbReference type="RefSeq" id="WP_003407228.1">
    <property type="nucleotide sequence ID" value="NZ_BKBC01000007.1"/>
</dbReference>
<evidence type="ECO:0000313" key="2">
    <source>
        <dbReference type="Proteomes" id="UP000321089"/>
    </source>
</evidence>
<organism evidence="1 2">
    <name type="scientific">Clostridium butyricum</name>
    <dbReference type="NCBI Taxonomy" id="1492"/>
    <lineage>
        <taxon>Bacteria</taxon>
        <taxon>Bacillati</taxon>
        <taxon>Bacillota</taxon>
        <taxon>Clostridia</taxon>
        <taxon>Eubacteriales</taxon>
        <taxon>Clostridiaceae</taxon>
        <taxon>Clostridium</taxon>
    </lineage>
</organism>
<comment type="caution">
    <text evidence="1">The sequence shown here is derived from an EMBL/GenBank/DDBJ whole genome shotgun (WGS) entry which is preliminary data.</text>
</comment>